<organism evidence="3 4">
    <name type="scientific">Spirosoma soli</name>
    <dbReference type="NCBI Taxonomy" id="1770529"/>
    <lineage>
        <taxon>Bacteria</taxon>
        <taxon>Pseudomonadati</taxon>
        <taxon>Bacteroidota</taxon>
        <taxon>Cytophagia</taxon>
        <taxon>Cytophagales</taxon>
        <taxon>Cytophagaceae</taxon>
        <taxon>Spirosoma</taxon>
    </lineage>
</organism>
<keyword evidence="1" id="KW-0560">Oxidoreductase</keyword>
<proteinExistence type="predicted"/>
<dbReference type="SUPFAM" id="SSF51730">
    <property type="entry name" value="FAD-linked oxidoreductase"/>
    <property type="match status" value="1"/>
</dbReference>
<dbReference type="InterPro" id="IPR029041">
    <property type="entry name" value="FAD-linked_oxidoreductase-like"/>
</dbReference>
<protein>
    <submittedName>
        <fullName evidence="3">Proline dehydrogenase family protein</fullName>
    </submittedName>
</protein>
<gene>
    <name evidence="3" type="ORF">ACFSUS_22810</name>
</gene>
<dbReference type="InterPro" id="IPR002872">
    <property type="entry name" value="Proline_DH_dom"/>
</dbReference>
<dbReference type="PANTHER" id="PTHR13914:SF0">
    <property type="entry name" value="PROLINE DEHYDROGENASE 1, MITOCHONDRIAL"/>
    <property type="match status" value="1"/>
</dbReference>
<dbReference type="EMBL" id="JBHULN010000018">
    <property type="protein sequence ID" value="MFD2573489.1"/>
    <property type="molecule type" value="Genomic_DNA"/>
</dbReference>
<dbReference type="Gene3D" id="3.20.20.220">
    <property type="match status" value="1"/>
</dbReference>
<evidence type="ECO:0000313" key="4">
    <source>
        <dbReference type="Proteomes" id="UP001597469"/>
    </source>
</evidence>
<feature type="domain" description="Proline dehydrogenase" evidence="2">
    <location>
        <begin position="86"/>
        <end position="384"/>
    </location>
</feature>
<keyword evidence="4" id="KW-1185">Reference proteome</keyword>
<name>A0ABW5M9Z9_9BACT</name>
<evidence type="ECO:0000313" key="3">
    <source>
        <dbReference type="EMBL" id="MFD2573489.1"/>
    </source>
</evidence>
<dbReference type="PANTHER" id="PTHR13914">
    <property type="entry name" value="PROLINE OXIDASE"/>
    <property type="match status" value="1"/>
</dbReference>
<dbReference type="InterPro" id="IPR015659">
    <property type="entry name" value="Proline_oxidase"/>
</dbReference>
<sequence>MPETLQGLTNVKPVSFEDTSIAFSSQSDFKLRKTYWLFALMNKGWLVNLGTFFIKIALRLHLPIKFLIKNTIFDQFCGGESIKDSEKTIQQLHNAHVGTILDYSVEGEENEKSFDETTLEILRTIERASESSDIPFSVFKITGIASTDLLEAVQIGDSLAKEQKAEFDRVLKRVDTLCRRAYERNVRIFIDAEESWIQDTIDTLAYEMMDRYNHERPVVYNTYQMYRWESLDHLRRDTEEARAKGYYLGAKLVRGAYLEKERLRAHEGEYQDPIQATKEATDHDFNAAIDYCLENRDTVSICLGTHNEYSCQYCLQQMKRLGITPNDSHIYFAQLLGMSDNISYNLANAGYNVAKYVPYGPVEAVMPYLFRRADENKSIAGQSSREFTLVCNELKRRKGCHK</sequence>
<dbReference type="Proteomes" id="UP001597469">
    <property type="component" value="Unassembled WGS sequence"/>
</dbReference>
<comment type="caution">
    <text evidence="3">The sequence shown here is derived from an EMBL/GenBank/DDBJ whole genome shotgun (WGS) entry which is preliminary data.</text>
</comment>
<reference evidence="4" key="1">
    <citation type="journal article" date="2019" name="Int. J. Syst. Evol. Microbiol.">
        <title>The Global Catalogue of Microorganisms (GCM) 10K type strain sequencing project: providing services to taxonomists for standard genome sequencing and annotation.</title>
        <authorList>
            <consortium name="The Broad Institute Genomics Platform"/>
            <consortium name="The Broad Institute Genome Sequencing Center for Infectious Disease"/>
            <person name="Wu L."/>
            <person name="Ma J."/>
        </authorList>
    </citation>
    <scope>NUCLEOTIDE SEQUENCE [LARGE SCALE GENOMIC DNA]</scope>
    <source>
        <strain evidence="4">KCTC 42805</strain>
    </source>
</reference>
<dbReference type="RefSeq" id="WP_381526324.1">
    <property type="nucleotide sequence ID" value="NZ_JBHULN010000018.1"/>
</dbReference>
<evidence type="ECO:0000256" key="1">
    <source>
        <dbReference type="ARBA" id="ARBA00023002"/>
    </source>
</evidence>
<accession>A0ABW5M9Z9</accession>
<dbReference type="Pfam" id="PF01619">
    <property type="entry name" value="Pro_dh"/>
    <property type="match status" value="1"/>
</dbReference>
<evidence type="ECO:0000259" key="2">
    <source>
        <dbReference type="Pfam" id="PF01619"/>
    </source>
</evidence>